<feature type="region of interest" description="Disordered" evidence="1">
    <location>
        <begin position="1"/>
        <end position="21"/>
    </location>
</feature>
<dbReference type="EMBL" id="SJPU01000001">
    <property type="protein sequence ID" value="TWU19301.1"/>
    <property type="molecule type" value="Genomic_DNA"/>
</dbReference>
<protein>
    <submittedName>
        <fullName evidence="2">Uncharacterized protein</fullName>
    </submittedName>
</protein>
<evidence type="ECO:0000256" key="1">
    <source>
        <dbReference type="SAM" id="MobiDB-lite"/>
    </source>
</evidence>
<reference evidence="2 3" key="1">
    <citation type="journal article" date="2020" name="Antonie Van Leeuwenhoek">
        <title>Rhodopirellula heiligendammensis sp. nov., Rhodopirellula pilleata sp. nov., and Rhodopirellula solitaria sp. nov. isolated from natural or artificial marine surfaces in Northern Germany and California, USA, and emended description of the genus Rhodopirellula.</title>
        <authorList>
            <person name="Kallscheuer N."/>
            <person name="Wiegand S."/>
            <person name="Jogler M."/>
            <person name="Boedeker C."/>
            <person name="Peeters S.H."/>
            <person name="Rast P."/>
            <person name="Heuer A."/>
            <person name="Jetten M.S.M."/>
            <person name="Rohde M."/>
            <person name="Jogler C."/>
        </authorList>
    </citation>
    <scope>NUCLEOTIDE SEQUENCE [LARGE SCALE GENOMIC DNA]</scope>
    <source>
        <strain evidence="2 3">Poly21</strain>
    </source>
</reference>
<evidence type="ECO:0000313" key="3">
    <source>
        <dbReference type="Proteomes" id="UP000319908"/>
    </source>
</evidence>
<keyword evidence="3" id="KW-1185">Reference proteome</keyword>
<organism evidence="2 3">
    <name type="scientific">Allorhodopirellula heiligendammensis</name>
    <dbReference type="NCBI Taxonomy" id="2714739"/>
    <lineage>
        <taxon>Bacteria</taxon>
        <taxon>Pseudomonadati</taxon>
        <taxon>Planctomycetota</taxon>
        <taxon>Planctomycetia</taxon>
        <taxon>Pirellulales</taxon>
        <taxon>Pirellulaceae</taxon>
        <taxon>Allorhodopirellula</taxon>
    </lineage>
</organism>
<gene>
    <name evidence="2" type="ORF">Poly21_14730</name>
</gene>
<proteinExistence type="predicted"/>
<dbReference type="Proteomes" id="UP000319908">
    <property type="component" value="Unassembled WGS sequence"/>
</dbReference>
<sequence length="105" mass="11516">MSSSHEKRTLTGGESSRPPPSLIQTYLVCAVFSSRAPVENKYRLSLRESSVKCIFRGEKGGIEKPLDPQSTLNRFLDELADVLTLAGDNASDAHLGPPQLFHFAE</sequence>
<evidence type="ECO:0000313" key="2">
    <source>
        <dbReference type="EMBL" id="TWU19301.1"/>
    </source>
</evidence>
<name>A0A5C6C722_9BACT</name>
<accession>A0A5C6C722</accession>
<dbReference type="AlphaFoldDB" id="A0A5C6C722"/>
<comment type="caution">
    <text evidence="2">The sequence shown here is derived from an EMBL/GenBank/DDBJ whole genome shotgun (WGS) entry which is preliminary data.</text>
</comment>